<sequence>MPTTYTVIFVNEHGSDGNYVFCTEKPIINSDPTAGNVITNATIGQYVPDGKDSTLTTNIHFNAWCGKSPSQPAGNTTSPQGHSEAIELGTSKNDGDALSMILEDGSVTFDKVKTKKAPTGCFAITQPTSFDASDNFAIGVAQKDGAGGEKPASMNMTTNIQPIVRFFILKAMHRSVGKVNYQSYSTKPGVIDFTNGDGQGHDVARVVHKKNGEFTVTYQ</sequence>
<evidence type="ECO:0000313" key="3">
    <source>
        <dbReference type="Proteomes" id="UP000288168"/>
    </source>
</evidence>
<feature type="compositionally biased region" description="Polar residues" evidence="1">
    <location>
        <begin position="69"/>
        <end position="81"/>
    </location>
</feature>
<evidence type="ECO:0000256" key="1">
    <source>
        <dbReference type="SAM" id="MobiDB-lite"/>
    </source>
</evidence>
<feature type="region of interest" description="Disordered" evidence="1">
    <location>
        <begin position="69"/>
        <end position="91"/>
    </location>
</feature>
<accession>A0A428QRZ4</accession>
<dbReference type="AlphaFoldDB" id="A0A428QRZ4"/>
<proteinExistence type="predicted"/>
<dbReference type="STRING" id="1325734.A0A428QRZ4"/>
<organism evidence="2 3">
    <name type="scientific">Fusarium duplospermum</name>
    <dbReference type="NCBI Taxonomy" id="1325734"/>
    <lineage>
        <taxon>Eukaryota</taxon>
        <taxon>Fungi</taxon>
        <taxon>Dikarya</taxon>
        <taxon>Ascomycota</taxon>
        <taxon>Pezizomycotina</taxon>
        <taxon>Sordariomycetes</taxon>
        <taxon>Hypocreomycetidae</taxon>
        <taxon>Hypocreales</taxon>
        <taxon>Nectriaceae</taxon>
        <taxon>Fusarium</taxon>
        <taxon>Fusarium solani species complex</taxon>
    </lineage>
</organism>
<protein>
    <submittedName>
        <fullName evidence="2">Uncharacterized protein</fullName>
    </submittedName>
</protein>
<keyword evidence="3" id="KW-1185">Reference proteome</keyword>
<dbReference type="Proteomes" id="UP000288168">
    <property type="component" value="Unassembled WGS sequence"/>
</dbReference>
<reference evidence="2 3" key="1">
    <citation type="submission" date="2017-06" db="EMBL/GenBank/DDBJ databases">
        <title>Comparative genomic analysis of Ambrosia Fusariam Clade fungi.</title>
        <authorList>
            <person name="Stajich J.E."/>
            <person name="Carrillo J."/>
            <person name="Kijimoto T."/>
            <person name="Eskalen A."/>
            <person name="O'Donnell K."/>
            <person name="Kasson M."/>
        </authorList>
    </citation>
    <scope>NUCLEOTIDE SEQUENCE [LARGE SCALE GENOMIC DNA]</scope>
    <source>
        <strain evidence="2 3">NRRL62584</strain>
    </source>
</reference>
<evidence type="ECO:0000313" key="2">
    <source>
        <dbReference type="EMBL" id="RSL68045.1"/>
    </source>
</evidence>
<dbReference type="EMBL" id="NKCI01000018">
    <property type="protein sequence ID" value="RSL68045.1"/>
    <property type="molecule type" value="Genomic_DNA"/>
</dbReference>
<name>A0A428QRZ4_9HYPO</name>
<comment type="caution">
    <text evidence="2">The sequence shown here is derived from an EMBL/GenBank/DDBJ whole genome shotgun (WGS) entry which is preliminary data.</text>
</comment>
<gene>
    <name evidence="2" type="ORF">CEP54_002960</name>
</gene>
<dbReference type="OrthoDB" id="5413269at2759"/>